<protein>
    <submittedName>
        <fullName evidence="1">Uncharacterized protein</fullName>
    </submittedName>
</protein>
<proteinExistence type="predicted"/>
<reference evidence="1 2" key="1">
    <citation type="submission" date="2019-09" db="EMBL/GenBank/DDBJ databases">
        <title>A chromosome-level genome assembly of the Chinese tupelo Nyssa sinensis.</title>
        <authorList>
            <person name="Yang X."/>
            <person name="Kang M."/>
            <person name="Yang Y."/>
            <person name="Xiong H."/>
            <person name="Wang M."/>
            <person name="Zhang Z."/>
            <person name="Wang Z."/>
            <person name="Wu H."/>
            <person name="Ma T."/>
            <person name="Liu J."/>
            <person name="Xi Z."/>
        </authorList>
    </citation>
    <scope>NUCLEOTIDE SEQUENCE [LARGE SCALE GENOMIC DNA]</scope>
    <source>
        <strain evidence="1">J267</strain>
        <tissue evidence="1">Leaf</tissue>
    </source>
</reference>
<evidence type="ECO:0000313" key="2">
    <source>
        <dbReference type="Proteomes" id="UP000325577"/>
    </source>
</evidence>
<gene>
    <name evidence="1" type="ORF">F0562_015960</name>
</gene>
<name>A0A5J4ZLG3_9ASTE</name>
<keyword evidence="2" id="KW-1185">Reference proteome</keyword>
<dbReference type="Proteomes" id="UP000325577">
    <property type="component" value="Linkage Group LG7"/>
</dbReference>
<accession>A0A5J4ZLG3</accession>
<evidence type="ECO:0000313" key="1">
    <source>
        <dbReference type="EMBL" id="KAA8518486.1"/>
    </source>
</evidence>
<dbReference type="AlphaFoldDB" id="A0A5J4ZLG3"/>
<dbReference type="EMBL" id="CM018050">
    <property type="protein sequence ID" value="KAA8518486.1"/>
    <property type="molecule type" value="Genomic_DNA"/>
</dbReference>
<sequence length="90" mass="10351">MDTISLHLLQWELGGFICLSSLFVQQTLNFAFHLLKRAQVFPKSSYMSQSGKKLSKKRLSHFKRRTFRNSMSSCGVFQNNCYSAGAKIRL</sequence>
<organism evidence="1 2">
    <name type="scientific">Nyssa sinensis</name>
    <dbReference type="NCBI Taxonomy" id="561372"/>
    <lineage>
        <taxon>Eukaryota</taxon>
        <taxon>Viridiplantae</taxon>
        <taxon>Streptophyta</taxon>
        <taxon>Embryophyta</taxon>
        <taxon>Tracheophyta</taxon>
        <taxon>Spermatophyta</taxon>
        <taxon>Magnoliopsida</taxon>
        <taxon>eudicotyledons</taxon>
        <taxon>Gunneridae</taxon>
        <taxon>Pentapetalae</taxon>
        <taxon>asterids</taxon>
        <taxon>Cornales</taxon>
        <taxon>Nyssaceae</taxon>
        <taxon>Nyssa</taxon>
    </lineage>
</organism>